<dbReference type="EMBL" id="JADGJD010001360">
    <property type="protein sequence ID" value="KAJ3043370.1"/>
    <property type="molecule type" value="Genomic_DNA"/>
</dbReference>
<evidence type="ECO:0000256" key="1">
    <source>
        <dbReference type="ARBA" id="ARBA00022741"/>
    </source>
</evidence>
<evidence type="ECO:0008006" key="5">
    <source>
        <dbReference type="Google" id="ProtNLM"/>
    </source>
</evidence>
<dbReference type="SUPFAM" id="SSF53067">
    <property type="entry name" value="Actin-like ATPase domain"/>
    <property type="match status" value="2"/>
</dbReference>
<evidence type="ECO:0000313" key="4">
    <source>
        <dbReference type="Proteomes" id="UP001212841"/>
    </source>
</evidence>
<evidence type="ECO:0000256" key="2">
    <source>
        <dbReference type="ARBA" id="ARBA00022840"/>
    </source>
</evidence>
<dbReference type="Proteomes" id="UP001212841">
    <property type="component" value="Unassembled WGS sequence"/>
</dbReference>
<keyword evidence="4" id="KW-1185">Reference proteome</keyword>
<keyword evidence="1" id="KW-0547">Nucleotide-binding</keyword>
<dbReference type="Pfam" id="PF00012">
    <property type="entry name" value="HSP70"/>
    <property type="match status" value="1"/>
</dbReference>
<name>A0AAD5S459_9FUNG</name>
<dbReference type="GO" id="GO:0005524">
    <property type="term" value="F:ATP binding"/>
    <property type="evidence" value="ECO:0007669"/>
    <property type="project" value="UniProtKB-KW"/>
</dbReference>
<accession>A0AAD5S459</accession>
<gene>
    <name evidence="3" type="ORF">HK097_001764</name>
</gene>
<dbReference type="Gene3D" id="3.30.420.40">
    <property type="match status" value="2"/>
</dbReference>
<dbReference type="AlphaFoldDB" id="A0AAD5S459"/>
<dbReference type="InterPro" id="IPR043129">
    <property type="entry name" value="ATPase_NBD"/>
</dbReference>
<dbReference type="Gene3D" id="3.90.640.10">
    <property type="entry name" value="Actin, Chain A, domain 4"/>
    <property type="match status" value="1"/>
</dbReference>
<dbReference type="PANTHER" id="PTHR14187">
    <property type="entry name" value="ALPHA KINASE/ELONGATION FACTOR 2 KINASE"/>
    <property type="match status" value="1"/>
</dbReference>
<reference evidence="3" key="1">
    <citation type="submission" date="2020-05" db="EMBL/GenBank/DDBJ databases">
        <title>Phylogenomic resolution of chytrid fungi.</title>
        <authorList>
            <person name="Stajich J.E."/>
            <person name="Amses K."/>
            <person name="Simmons R."/>
            <person name="Seto K."/>
            <person name="Myers J."/>
            <person name="Bonds A."/>
            <person name="Quandt C.A."/>
            <person name="Barry K."/>
            <person name="Liu P."/>
            <person name="Grigoriev I."/>
            <person name="Longcore J.E."/>
            <person name="James T.Y."/>
        </authorList>
    </citation>
    <scope>NUCLEOTIDE SEQUENCE</scope>
    <source>
        <strain evidence="3">JEL0318</strain>
    </source>
</reference>
<sequence>MYNRDEEWQSTKTPSDVFGDYVKVEQDRSDQEIVLAYIQFFQYTVDQVKSLLGAQFDIDNILFVMTVPAAADILSLNITREAAEAAGLKHIVLMSEPMAALVEILDDDAESAQTLQPNTSTNVLVIDVGGGTSDVGANNIKKGESIEQWKATEIGQSLDRFGAGDEVDDNFERYMVERTSGAWETHQVKHPQVHLGVEFDLPLSSHTVMKDADAWEEFMMDQGGVDPENLIFIPTHHMEKLFDGVTDPILREVQRFSDNLEKNGNAIDLVFLVGGFATASSWCERVKAIFPPTDAYPQRVLKPRRTPVDTCVGKHNKPKAFLHFRNFMFSHISLAKNPRARPEDLGPIHAIMTRLQPNNPLPPFKTINGQPYRLSFTPLTPAVTTVESGRDYVAKRRIEPTNKGDRGVQVWVLATSESVTKEMALWSLDLTLCGNPVLYGIDFAPPPANNGNVATGQAGARCARSRWNKYFGNRYVLGNVTV</sequence>
<dbReference type="PANTHER" id="PTHR14187:SF5">
    <property type="entry name" value="HEAT SHOCK 70 KDA PROTEIN 12A"/>
    <property type="match status" value="1"/>
</dbReference>
<evidence type="ECO:0000313" key="3">
    <source>
        <dbReference type="EMBL" id="KAJ3043370.1"/>
    </source>
</evidence>
<dbReference type="InterPro" id="IPR013126">
    <property type="entry name" value="Hsp_70_fam"/>
</dbReference>
<dbReference type="CDD" id="cd10170">
    <property type="entry name" value="ASKHA_NBD_HSP70"/>
    <property type="match status" value="1"/>
</dbReference>
<protein>
    <recommendedName>
        <fullName evidence="5">Actin-like ATPase domain-containing protein</fullName>
    </recommendedName>
</protein>
<dbReference type="GO" id="GO:0140662">
    <property type="term" value="F:ATP-dependent protein folding chaperone"/>
    <property type="evidence" value="ECO:0007669"/>
    <property type="project" value="InterPro"/>
</dbReference>
<proteinExistence type="predicted"/>
<keyword evidence="2" id="KW-0067">ATP-binding</keyword>
<organism evidence="3 4">
    <name type="scientific">Rhizophlyctis rosea</name>
    <dbReference type="NCBI Taxonomy" id="64517"/>
    <lineage>
        <taxon>Eukaryota</taxon>
        <taxon>Fungi</taxon>
        <taxon>Fungi incertae sedis</taxon>
        <taxon>Chytridiomycota</taxon>
        <taxon>Chytridiomycota incertae sedis</taxon>
        <taxon>Chytridiomycetes</taxon>
        <taxon>Rhizophlyctidales</taxon>
        <taxon>Rhizophlyctidaceae</taxon>
        <taxon>Rhizophlyctis</taxon>
    </lineage>
</organism>
<comment type="caution">
    <text evidence="3">The sequence shown here is derived from an EMBL/GenBank/DDBJ whole genome shotgun (WGS) entry which is preliminary data.</text>
</comment>